<evidence type="ECO:0000256" key="5">
    <source>
        <dbReference type="ARBA" id="ARBA00023157"/>
    </source>
</evidence>
<dbReference type="GO" id="GO:0050660">
    <property type="term" value="F:flavin adenine dinucleotide binding"/>
    <property type="evidence" value="ECO:0007669"/>
    <property type="project" value="TreeGrafter"/>
</dbReference>
<dbReference type="InterPro" id="IPR017905">
    <property type="entry name" value="ERV/ALR_sulphydryl_oxidase"/>
</dbReference>
<dbReference type="Proteomes" id="UP000242877">
    <property type="component" value="Unassembled WGS sequence"/>
</dbReference>
<keyword evidence="10" id="KW-1185">Reference proteome</keyword>
<dbReference type="PROSITE" id="PS51324">
    <property type="entry name" value="ERV_ALR"/>
    <property type="match status" value="1"/>
</dbReference>
<proteinExistence type="predicted"/>
<dbReference type="GO" id="GO:0060904">
    <property type="term" value="P:regulation of protein folding in endoplasmic reticulum"/>
    <property type="evidence" value="ECO:0007669"/>
    <property type="project" value="EnsemblFungi"/>
</dbReference>
<evidence type="ECO:0000256" key="3">
    <source>
        <dbReference type="ARBA" id="ARBA00022827"/>
    </source>
</evidence>
<keyword evidence="5" id="KW-1015">Disulfide bond</keyword>
<evidence type="ECO:0000256" key="1">
    <source>
        <dbReference type="ARBA" id="ARBA00001974"/>
    </source>
</evidence>
<keyword evidence="3 6" id="KW-0274">FAD</keyword>
<dbReference type="OrthoDB" id="59470at2759"/>
<keyword evidence="4 6" id="KW-0560">Oxidoreductase</keyword>
<keyword evidence="2 6" id="KW-0285">Flavoprotein</keyword>
<dbReference type="EMBL" id="AZGZ01000002">
    <property type="protein sequence ID" value="KZZ96986.1"/>
    <property type="molecule type" value="Genomic_DNA"/>
</dbReference>
<dbReference type="InterPro" id="IPR039799">
    <property type="entry name" value="ALR/ERV"/>
</dbReference>
<name>A0A168CTA4_9EURO</name>
<gene>
    <name evidence="9" type="ORF">AAP_00629</name>
</gene>
<evidence type="ECO:0000313" key="9">
    <source>
        <dbReference type="EMBL" id="KZZ96986.1"/>
    </source>
</evidence>
<dbReference type="Gene3D" id="1.20.120.310">
    <property type="entry name" value="ERV/ALR sulfhydryl oxidase domain"/>
    <property type="match status" value="1"/>
</dbReference>
<dbReference type="GO" id="GO:0005789">
    <property type="term" value="C:endoplasmic reticulum membrane"/>
    <property type="evidence" value="ECO:0007669"/>
    <property type="project" value="EnsemblFungi"/>
</dbReference>
<dbReference type="FunFam" id="1.20.120.310:FF:000002">
    <property type="entry name" value="Sulfhydryl oxidase"/>
    <property type="match status" value="1"/>
</dbReference>
<comment type="cofactor">
    <cofactor evidence="1 6">
        <name>FAD</name>
        <dbReference type="ChEBI" id="CHEBI:57692"/>
    </cofactor>
</comment>
<keyword evidence="6" id="KW-1133">Transmembrane helix</keyword>
<reference evidence="9 10" key="1">
    <citation type="journal article" date="2016" name="Genome Biol. Evol.">
        <title>Divergent and convergent evolution of fungal pathogenicity.</title>
        <authorList>
            <person name="Shang Y."/>
            <person name="Xiao G."/>
            <person name="Zheng P."/>
            <person name="Cen K."/>
            <person name="Zhan S."/>
            <person name="Wang C."/>
        </authorList>
    </citation>
    <scope>NUCLEOTIDE SEQUENCE [LARGE SCALE GENOMIC DNA]</scope>
    <source>
        <strain evidence="9 10">ARSEF 7405</strain>
    </source>
</reference>
<feature type="domain" description="ERV/ALR sulfhydryl oxidase" evidence="8">
    <location>
        <begin position="69"/>
        <end position="169"/>
    </location>
</feature>
<protein>
    <recommendedName>
        <fullName evidence="6">Sulfhydryl oxidase</fullName>
        <ecNumber evidence="6">1.8.3.2</ecNumber>
    </recommendedName>
</protein>
<dbReference type="EC" id="1.8.3.2" evidence="6"/>
<evidence type="ECO:0000259" key="8">
    <source>
        <dbReference type="PROSITE" id="PS51324"/>
    </source>
</evidence>
<comment type="catalytic activity">
    <reaction evidence="6">
        <text>2 R'C(R)SH + O2 = R'C(R)S-S(R)CR' + H2O2</text>
        <dbReference type="Rhea" id="RHEA:17357"/>
        <dbReference type="ChEBI" id="CHEBI:15379"/>
        <dbReference type="ChEBI" id="CHEBI:16240"/>
        <dbReference type="ChEBI" id="CHEBI:16520"/>
        <dbReference type="ChEBI" id="CHEBI:17412"/>
        <dbReference type="EC" id="1.8.3.2"/>
    </reaction>
</comment>
<feature type="region of interest" description="Disordered" evidence="7">
    <location>
        <begin position="182"/>
        <end position="218"/>
    </location>
</feature>
<comment type="caution">
    <text evidence="9">The sequence shown here is derived from an EMBL/GenBank/DDBJ whole genome shotgun (WGS) entry which is preliminary data.</text>
</comment>
<dbReference type="GO" id="GO:0005739">
    <property type="term" value="C:mitochondrion"/>
    <property type="evidence" value="ECO:0007669"/>
    <property type="project" value="TreeGrafter"/>
</dbReference>
<dbReference type="Pfam" id="PF04777">
    <property type="entry name" value="Evr1_Alr"/>
    <property type="match status" value="1"/>
</dbReference>
<keyword evidence="6" id="KW-0472">Membrane</keyword>
<evidence type="ECO:0000256" key="2">
    <source>
        <dbReference type="ARBA" id="ARBA00022630"/>
    </source>
</evidence>
<dbReference type="AlphaFoldDB" id="A0A168CTA4"/>
<sequence length="218" mass="23896">MAVGAASRFTTLILGAVIFITIIFFLNPTQAPKSPKDRAPGHLVEPTDRNALPQAGLLNGPVVMPTLGNETVKAELGRSTWRFLHTMMARFPEKPTGEEQETLRSFIYLFSRLYPCGECAQHFQHMLESYPPQVSSRNAAAAWACDVHNKVNKKLRKPIFDCANIGDFYDCGCADDGTGTNPHAKPHKGTEQASQQAITKKKAAAHPSSVPFSIHPEP</sequence>
<accession>A0A168CTA4</accession>
<keyword evidence="6" id="KW-0812">Transmembrane</keyword>
<dbReference type="PANTHER" id="PTHR12645">
    <property type="entry name" value="ALR/ERV"/>
    <property type="match status" value="1"/>
</dbReference>
<dbReference type="SUPFAM" id="SSF69000">
    <property type="entry name" value="FAD-dependent thiol oxidase"/>
    <property type="match status" value="1"/>
</dbReference>
<evidence type="ECO:0000313" key="10">
    <source>
        <dbReference type="Proteomes" id="UP000242877"/>
    </source>
</evidence>
<evidence type="ECO:0000256" key="7">
    <source>
        <dbReference type="SAM" id="MobiDB-lite"/>
    </source>
</evidence>
<organism evidence="9 10">
    <name type="scientific">Ascosphaera apis ARSEF 7405</name>
    <dbReference type="NCBI Taxonomy" id="392613"/>
    <lineage>
        <taxon>Eukaryota</taxon>
        <taxon>Fungi</taxon>
        <taxon>Dikarya</taxon>
        <taxon>Ascomycota</taxon>
        <taxon>Pezizomycotina</taxon>
        <taxon>Eurotiomycetes</taxon>
        <taxon>Eurotiomycetidae</taxon>
        <taxon>Onygenales</taxon>
        <taxon>Ascosphaeraceae</taxon>
        <taxon>Ascosphaera</taxon>
    </lineage>
</organism>
<dbReference type="InterPro" id="IPR036774">
    <property type="entry name" value="ERV/ALR_sulphydryl_oxid_sf"/>
</dbReference>
<dbReference type="VEuPathDB" id="FungiDB:AAP_00629"/>
<feature type="region of interest" description="Disordered" evidence="7">
    <location>
        <begin position="31"/>
        <end position="51"/>
    </location>
</feature>
<evidence type="ECO:0000256" key="4">
    <source>
        <dbReference type="ARBA" id="ARBA00023002"/>
    </source>
</evidence>
<evidence type="ECO:0000256" key="6">
    <source>
        <dbReference type="RuleBase" id="RU371123"/>
    </source>
</evidence>
<feature type="transmembrane region" description="Helical" evidence="6">
    <location>
        <begin position="6"/>
        <end position="26"/>
    </location>
</feature>
<feature type="compositionally biased region" description="Basic and acidic residues" evidence="7">
    <location>
        <begin position="34"/>
        <end position="48"/>
    </location>
</feature>
<dbReference type="GO" id="GO:0016971">
    <property type="term" value="F:flavin-dependent sulfhydryl oxidase activity"/>
    <property type="evidence" value="ECO:0007669"/>
    <property type="project" value="EnsemblFungi"/>
</dbReference>
<dbReference type="PANTHER" id="PTHR12645:SF1">
    <property type="entry name" value="FAD-LINKED SULFHYDRYL OXIDASE ERV2"/>
    <property type="match status" value="1"/>
</dbReference>